<dbReference type="Proteomes" id="UP001497525">
    <property type="component" value="Unassembled WGS sequence"/>
</dbReference>
<protein>
    <recommendedName>
        <fullName evidence="8">BZIP domain-containing protein</fullName>
    </recommendedName>
</protein>
<sequence length="410" mass="44002">MGSSGEESNLRISSLASVLKIFGDLKTPCTSRSNSDVDGLKPDKQNVMVTDTTPSSGFGDQILMNVTSASEMRISDEQKPLSFSRMPTLVLPTTEVESLTQGVSSAVSADTHSTSLQKTVGLSFLNSSVCELPSKPTMSTSAQFHVDQVPAPSDEPPATLINLQEISKSSPGNPLVYLLLCPMNQGTGNKLCLKLPIPRTQQLSEGAVPNEVPVNTDSSPAPEMSGQSDSNTTPSDKDSRASSPAAALRKRNREAARRSRNRKRQHVLELEDRIADLTERLSQTQKQLLYMTCQNKVLRELLASQSGRMTETGSDGKFTISPSICSLSSANLMTIPNSVILQSPSTPGTVLLQLNPTNQPPVTATSVASLPVNRKQPRQSVTVGSVFLPQDGTCAESTKREVLVLRPNLN</sequence>
<keyword evidence="6" id="KW-0539">Nucleus</keyword>
<proteinExistence type="inferred from homology"/>
<organism evidence="9 10">
    <name type="scientific">Calicophoron daubneyi</name>
    <name type="common">Rumen fluke</name>
    <name type="synonym">Paramphistomum daubneyi</name>
    <dbReference type="NCBI Taxonomy" id="300641"/>
    <lineage>
        <taxon>Eukaryota</taxon>
        <taxon>Metazoa</taxon>
        <taxon>Spiralia</taxon>
        <taxon>Lophotrochozoa</taxon>
        <taxon>Platyhelminthes</taxon>
        <taxon>Trematoda</taxon>
        <taxon>Digenea</taxon>
        <taxon>Plagiorchiida</taxon>
        <taxon>Pronocephalata</taxon>
        <taxon>Paramphistomoidea</taxon>
        <taxon>Paramphistomidae</taxon>
        <taxon>Calicophoron</taxon>
    </lineage>
</organism>
<dbReference type="CDD" id="cd14686">
    <property type="entry name" value="bZIP"/>
    <property type="match status" value="1"/>
</dbReference>
<keyword evidence="3" id="KW-0805">Transcription regulation</keyword>
<dbReference type="Pfam" id="PF07716">
    <property type="entry name" value="bZIP_2"/>
    <property type="match status" value="1"/>
</dbReference>
<feature type="region of interest" description="Disordered" evidence="7">
    <location>
        <begin position="31"/>
        <end position="55"/>
    </location>
</feature>
<feature type="region of interest" description="Disordered" evidence="7">
    <location>
        <begin position="204"/>
        <end position="264"/>
    </location>
</feature>
<evidence type="ECO:0000256" key="5">
    <source>
        <dbReference type="ARBA" id="ARBA00023163"/>
    </source>
</evidence>
<evidence type="ECO:0000256" key="7">
    <source>
        <dbReference type="SAM" id="MobiDB-lite"/>
    </source>
</evidence>
<keyword evidence="4" id="KW-0238">DNA-binding</keyword>
<dbReference type="GO" id="GO:0005634">
    <property type="term" value="C:nucleus"/>
    <property type="evidence" value="ECO:0007669"/>
    <property type="project" value="UniProtKB-SubCell"/>
</dbReference>
<evidence type="ECO:0000256" key="3">
    <source>
        <dbReference type="ARBA" id="ARBA00023015"/>
    </source>
</evidence>
<evidence type="ECO:0000256" key="2">
    <source>
        <dbReference type="ARBA" id="ARBA00007163"/>
    </source>
</evidence>
<dbReference type="Gene3D" id="3.30.160.60">
    <property type="entry name" value="Classic Zinc Finger"/>
    <property type="match status" value="1"/>
</dbReference>
<gene>
    <name evidence="9" type="ORF">CDAUBV1_LOCUS1493</name>
</gene>
<dbReference type="GO" id="GO:0003700">
    <property type="term" value="F:DNA-binding transcription factor activity"/>
    <property type="evidence" value="ECO:0007669"/>
    <property type="project" value="InterPro"/>
</dbReference>
<dbReference type="InterPro" id="IPR004827">
    <property type="entry name" value="bZIP"/>
</dbReference>
<evidence type="ECO:0000313" key="10">
    <source>
        <dbReference type="Proteomes" id="UP001497525"/>
    </source>
</evidence>
<dbReference type="SUPFAM" id="SSF57959">
    <property type="entry name" value="Leucine zipper domain"/>
    <property type="match status" value="1"/>
</dbReference>
<dbReference type="PANTHER" id="PTHR47416">
    <property type="entry name" value="BASIC-LEUCINE ZIPPER TRANSCRIPTION FACTOR F-RELATED"/>
    <property type="match status" value="1"/>
</dbReference>
<evidence type="ECO:0000256" key="1">
    <source>
        <dbReference type="ARBA" id="ARBA00004123"/>
    </source>
</evidence>
<evidence type="ECO:0000313" key="9">
    <source>
        <dbReference type="EMBL" id="CAL5130051.1"/>
    </source>
</evidence>
<reference evidence="9" key="1">
    <citation type="submission" date="2024-06" db="EMBL/GenBank/DDBJ databases">
        <authorList>
            <person name="Liu X."/>
            <person name="Lenzi L."/>
            <person name="Haldenby T S."/>
            <person name="Uol C."/>
        </authorList>
    </citation>
    <scope>NUCLEOTIDE SEQUENCE</scope>
</reference>
<feature type="compositionally biased region" description="Basic residues" evidence="7">
    <location>
        <begin position="248"/>
        <end position="264"/>
    </location>
</feature>
<dbReference type="AlphaFoldDB" id="A0AAV2T1Z6"/>
<feature type="domain" description="BZIP" evidence="8">
    <location>
        <begin position="249"/>
        <end position="305"/>
    </location>
</feature>
<name>A0AAV2T1Z6_CALDB</name>
<comment type="similarity">
    <text evidence="2">Belongs to the bZIP family.</text>
</comment>
<evidence type="ECO:0000256" key="4">
    <source>
        <dbReference type="ARBA" id="ARBA00023125"/>
    </source>
</evidence>
<dbReference type="PROSITE" id="PS00036">
    <property type="entry name" value="BZIP_BASIC"/>
    <property type="match status" value="1"/>
</dbReference>
<evidence type="ECO:0000259" key="8">
    <source>
        <dbReference type="PROSITE" id="PS50217"/>
    </source>
</evidence>
<comment type="caution">
    <text evidence="9">The sequence shown here is derived from an EMBL/GenBank/DDBJ whole genome shotgun (WGS) entry which is preliminary data.</text>
</comment>
<evidence type="ECO:0000256" key="6">
    <source>
        <dbReference type="ARBA" id="ARBA00023242"/>
    </source>
</evidence>
<dbReference type="InterPro" id="IPR046347">
    <property type="entry name" value="bZIP_sf"/>
</dbReference>
<feature type="compositionally biased region" description="Polar residues" evidence="7">
    <location>
        <begin position="213"/>
        <end position="234"/>
    </location>
</feature>
<dbReference type="PANTHER" id="PTHR47416:SF8">
    <property type="entry name" value="BASIC-LEUCINE ZIPPER TRANSCRIPTION FACTOR E-RELATED"/>
    <property type="match status" value="1"/>
</dbReference>
<dbReference type="PROSITE" id="PS50217">
    <property type="entry name" value="BZIP"/>
    <property type="match status" value="1"/>
</dbReference>
<accession>A0AAV2T1Z6</accession>
<comment type="subcellular location">
    <subcellularLocation>
        <location evidence="1">Nucleus</location>
    </subcellularLocation>
</comment>
<keyword evidence="5" id="KW-0804">Transcription</keyword>
<dbReference type="GO" id="GO:0003677">
    <property type="term" value="F:DNA binding"/>
    <property type="evidence" value="ECO:0007669"/>
    <property type="project" value="UniProtKB-KW"/>
</dbReference>
<dbReference type="EMBL" id="CAXLJL010000057">
    <property type="protein sequence ID" value="CAL5130051.1"/>
    <property type="molecule type" value="Genomic_DNA"/>
</dbReference>
<dbReference type="SMART" id="SM00338">
    <property type="entry name" value="BRLZ"/>
    <property type="match status" value="1"/>
</dbReference>